<feature type="signal peptide" evidence="1">
    <location>
        <begin position="1"/>
        <end position="36"/>
    </location>
</feature>
<protein>
    <submittedName>
        <fullName evidence="3">Transglycosylase-like protein with SLT domain</fullName>
    </submittedName>
</protein>
<proteinExistence type="predicted"/>
<dbReference type="OrthoDB" id="9808681at2"/>
<feature type="chain" id="PRO_5020247990" evidence="1">
    <location>
        <begin position="37"/>
        <end position="161"/>
    </location>
</feature>
<comment type="caution">
    <text evidence="3">The sequence shown here is derived from an EMBL/GenBank/DDBJ whole genome shotgun (WGS) entry which is preliminary data.</text>
</comment>
<keyword evidence="1" id="KW-0732">Signal</keyword>
<dbReference type="Pfam" id="PF01464">
    <property type="entry name" value="SLT"/>
    <property type="match status" value="1"/>
</dbReference>
<reference evidence="3 4" key="1">
    <citation type="submission" date="2019-03" db="EMBL/GenBank/DDBJ databases">
        <title>Genomic Encyclopedia of Type Strains, Phase III (KMG-III): the genomes of soil and plant-associated and newly described type strains.</title>
        <authorList>
            <person name="Whitman W."/>
        </authorList>
    </citation>
    <scope>NUCLEOTIDE SEQUENCE [LARGE SCALE GENOMIC DNA]</scope>
    <source>
        <strain evidence="3 4">LMG 29544</strain>
    </source>
</reference>
<gene>
    <name evidence="3" type="ORF">BX592_120119</name>
</gene>
<dbReference type="SUPFAM" id="SSF53955">
    <property type="entry name" value="Lysozyme-like"/>
    <property type="match status" value="1"/>
</dbReference>
<dbReference type="CDD" id="cd13400">
    <property type="entry name" value="LT_IagB-like"/>
    <property type="match status" value="1"/>
</dbReference>
<evidence type="ECO:0000256" key="1">
    <source>
        <dbReference type="SAM" id="SignalP"/>
    </source>
</evidence>
<evidence type="ECO:0000259" key="2">
    <source>
        <dbReference type="Pfam" id="PF01464"/>
    </source>
</evidence>
<keyword evidence="4" id="KW-1185">Reference proteome</keyword>
<evidence type="ECO:0000313" key="4">
    <source>
        <dbReference type="Proteomes" id="UP000295509"/>
    </source>
</evidence>
<evidence type="ECO:0000313" key="3">
    <source>
        <dbReference type="EMBL" id="TDY42755.1"/>
    </source>
</evidence>
<dbReference type="Proteomes" id="UP000295509">
    <property type="component" value="Unassembled WGS sequence"/>
</dbReference>
<dbReference type="InterPro" id="IPR023346">
    <property type="entry name" value="Lysozyme-like_dom_sf"/>
</dbReference>
<dbReference type="RefSeq" id="WP_134195226.1">
    <property type="nucleotide sequence ID" value="NZ_JBHLUW010000055.1"/>
</dbReference>
<name>A0A4R8LIR8_9BURK</name>
<dbReference type="AlphaFoldDB" id="A0A4R8LIR8"/>
<organism evidence="3 4">
    <name type="scientific">Paraburkholderia rhizosphaerae</name>
    <dbReference type="NCBI Taxonomy" id="480658"/>
    <lineage>
        <taxon>Bacteria</taxon>
        <taxon>Pseudomonadati</taxon>
        <taxon>Pseudomonadota</taxon>
        <taxon>Betaproteobacteria</taxon>
        <taxon>Burkholderiales</taxon>
        <taxon>Burkholderiaceae</taxon>
        <taxon>Paraburkholderia</taxon>
    </lineage>
</organism>
<accession>A0A4R8LIR8</accession>
<sequence>MIRVSPCCPASLRRHGSRVALAAWCAFLCISRPALADCFDTAASYQGVSALVLRAIAWVESRGNPAAEHRNANGSVDIGELQINSIHLRELASFGIGAQALRDECVNIYVAAWHLKKKMVKYGNTWNAVGAYHSESPKLRDAYAQSIQRTLTQWGVWSAPR</sequence>
<dbReference type="InterPro" id="IPR008258">
    <property type="entry name" value="Transglycosylase_SLT_dom_1"/>
</dbReference>
<feature type="domain" description="Transglycosylase SLT" evidence="2">
    <location>
        <begin position="38"/>
        <end position="142"/>
    </location>
</feature>
<dbReference type="EMBL" id="SORE01000020">
    <property type="protein sequence ID" value="TDY42755.1"/>
    <property type="molecule type" value="Genomic_DNA"/>
</dbReference>
<dbReference type="Gene3D" id="1.10.530.10">
    <property type="match status" value="1"/>
</dbReference>